<reference evidence="1" key="1">
    <citation type="submission" date="2022-04" db="EMBL/GenBank/DDBJ databases">
        <title>Chromosome-scale genome assembly of Holotrichia oblita Faldermann.</title>
        <authorList>
            <person name="Rongchong L."/>
        </authorList>
    </citation>
    <scope>NUCLEOTIDE SEQUENCE</scope>
    <source>
        <strain evidence="1">81SQS9</strain>
    </source>
</reference>
<proteinExistence type="predicted"/>
<gene>
    <name evidence="1" type="ORF">MML48_3g00005036</name>
</gene>
<organism evidence="1 2">
    <name type="scientific">Holotrichia oblita</name>
    <name type="common">Chafer beetle</name>
    <dbReference type="NCBI Taxonomy" id="644536"/>
    <lineage>
        <taxon>Eukaryota</taxon>
        <taxon>Metazoa</taxon>
        <taxon>Ecdysozoa</taxon>
        <taxon>Arthropoda</taxon>
        <taxon>Hexapoda</taxon>
        <taxon>Insecta</taxon>
        <taxon>Pterygota</taxon>
        <taxon>Neoptera</taxon>
        <taxon>Endopterygota</taxon>
        <taxon>Coleoptera</taxon>
        <taxon>Polyphaga</taxon>
        <taxon>Scarabaeiformia</taxon>
        <taxon>Scarabaeidae</taxon>
        <taxon>Melolonthinae</taxon>
        <taxon>Holotrichia</taxon>
    </lineage>
</organism>
<name>A0ACB9TGM9_HOLOL</name>
<accession>A0ACB9TGM9</accession>
<comment type="caution">
    <text evidence="1">The sequence shown here is derived from an EMBL/GenBank/DDBJ whole genome shotgun (WGS) entry which is preliminary data.</text>
</comment>
<protein>
    <submittedName>
        <fullName evidence="1">Cytochrome p450 family 4</fullName>
    </submittedName>
</protein>
<sequence length="963" mass="112476">MHWILLQQQVKLLPMLMTYYKEFRTNFKMYIGAQPYLLLTEPKDLEFVMNSMTILSKSDSYDFIQRWLGFGLLTGGGNRWRKHRKIITPAFHFQILEEFIDVFNSQADVLVNKLKEESKKGTIDIYPFIARCTLDIICETAMGTSVNAQANYDSEYVKCVNILLEIVMLRAFSPILSNNVVYPFTSTYRRENYALKVVHDYTKSVIASRKKEFLSDADRNVESTDSLGRKRKRAFLDLLLEYSTKDPSFTEEHIREEVDTFMFEGHDTTATSITFALQAIARHPEVQKKIYEELQTIFADDPKRKATHRDLQAMKYLEMAIKESLRIYTTVPMIGRRLEEDVQWNGMTLPKGLMINMFLYGVQNSDVSNKDPEVFDPERFNAENSKGRHPYAYVPFSAGARNCIGQKFAMLEMKSTMSSVLRNFELLPPVPDHKMILKNDAVLKSDNGVFIRNTYRREKRAVKIAHDYTNSVIAQRRKLLNNVNRENEESKNITGKKARKPLLDLLLEYSMTDSSFTEKDLQREVDTFVVGGYDSTATAVTFILYCLARNPEIQQKVYEELKAIFADDPQRKPTSADLQAMRYLEMVIKEALRLYTPIPLIGRRLENDVDWNGVKLPKGLMMLICLQCVHKSVEHWGENSDKFDPEHFNVENSKDRHPYAYVPFSTGIRNCIGSRWKKHRKILTPAFHFNILEKFIEVFNTQSNIFASKLELESQKGDVDIFPFVARYTLDVICEAAMGIYVNAQDDHNSKYVNSVHSLLDIFVQRIFSPILSTSVLYPFSRTYWREKFALKVVHTYTRAVITKRKKEFLRNIVNDEEKTKKKAFLDLLLDYWRTDASLTEEQIREEVDTFMFERKAYEELKDIYCDDLKRSTTYKDLQEMKYLEMIIKESMRMYTPVPLIGRVLEEDVEWRQKFAMLEMKCTLSTILRRFELSSPMSEQRILLKAAAVLKPNDGIYMQLKSR</sequence>
<keyword evidence="2" id="KW-1185">Reference proteome</keyword>
<dbReference type="EMBL" id="CM043017">
    <property type="protein sequence ID" value="KAI4465942.1"/>
    <property type="molecule type" value="Genomic_DNA"/>
</dbReference>
<evidence type="ECO:0000313" key="2">
    <source>
        <dbReference type="Proteomes" id="UP001056778"/>
    </source>
</evidence>
<evidence type="ECO:0000313" key="1">
    <source>
        <dbReference type="EMBL" id="KAI4465942.1"/>
    </source>
</evidence>
<dbReference type="Proteomes" id="UP001056778">
    <property type="component" value="Chromosome 3"/>
</dbReference>